<dbReference type="InterPro" id="IPR012036">
    <property type="entry name" value="Phage_Mu_Gp28"/>
</dbReference>
<proteinExistence type="predicted"/>
<accession>A0A3S5F5V5</accession>
<dbReference type="PIRSF" id="PIRSF007056">
    <property type="entry name" value="UCP007056"/>
    <property type="match status" value="1"/>
</dbReference>
<protein>
    <submittedName>
        <fullName evidence="1">Mu-like prophage FluMu protein gp28</fullName>
    </submittedName>
</protein>
<dbReference type="AlphaFoldDB" id="A0A3S5F5V5"/>
<dbReference type="EMBL" id="LR134515">
    <property type="protein sequence ID" value="VEJ16998.1"/>
    <property type="molecule type" value="Genomic_DNA"/>
</dbReference>
<sequence>MTKPNQDAIGMLPFKQSTVSLQVQEHYKTPMLLLGYQQRWCADLTPVKVCEKSRRIGLSWGEAADSALFAASQKGMDTWYIGYNKDMAQEFIRDCADWAKAYGLAAGEIEETEEIFKEGDEEKAILAYVIRFSSGWRITALSSRPSNLRGKQGRVIIDEAAFHDDLPELLKAAMALLMWGGQVHIISTHNGVDNPFNELVNEVRAGKKPYSLHTITFDDAIKDGLYQRICLRLGRTWSQQAQDEWVAEIRASYGDAAAEELDCIPRNSGGAWLTRALIESRMNADTPRLCLEKKDEFALQPEPVRNREIAQWCDENLYPILTALPEKQRHFLGMDFARSGDLSVIAVGQEQSDIRLKNVLLLELSNIPFAQQEQIYFYIGDRLPRFSKAANDARGNGQSLSEKAFDRYGAIVEGVMLSESWYREHTAPFKAALEDDTLFDIVKNDDVLADLRAFQVVKGIPRLPDKRTLGQNKTKRHGDAAIAYLLLHYAYRTDQSFEINFRSTGTRTTTQLFNDNGFEYVRTGRGFGSIRGGNDFRGY</sequence>
<dbReference type="RefSeq" id="WP_005619740.1">
    <property type="nucleotide sequence ID" value="NZ_CBDBSX010000023.1"/>
</dbReference>
<organism evidence="1 2">
    <name type="scientific">Actinobacillus pleuropneumoniae</name>
    <name type="common">Haemophilus pleuropneumoniae</name>
    <dbReference type="NCBI Taxonomy" id="715"/>
    <lineage>
        <taxon>Bacteria</taxon>
        <taxon>Pseudomonadati</taxon>
        <taxon>Pseudomonadota</taxon>
        <taxon>Gammaproteobacteria</taxon>
        <taxon>Pasteurellales</taxon>
        <taxon>Pasteurellaceae</taxon>
        <taxon>Actinobacillus</taxon>
    </lineage>
</organism>
<name>A0A3S5F5V5_ACTPL</name>
<dbReference type="Gene3D" id="3.30.420.240">
    <property type="match status" value="1"/>
</dbReference>
<reference evidence="1 2" key="1">
    <citation type="submission" date="2018-12" db="EMBL/GenBank/DDBJ databases">
        <authorList>
            <consortium name="Pathogen Informatics"/>
        </authorList>
    </citation>
    <scope>NUCLEOTIDE SEQUENCE [LARGE SCALE GENOMIC DNA]</scope>
    <source>
        <strain evidence="1 2">NCTC10976</strain>
    </source>
</reference>
<dbReference type="Proteomes" id="UP000275510">
    <property type="component" value="Chromosome"/>
</dbReference>
<evidence type="ECO:0000313" key="2">
    <source>
        <dbReference type="Proteomes" id="UP000275510"/>
    </source>
</evidence>
<evidence type="ECO:0000313" key="1">
    <source>
        <dbReference type="EMBL" id="VEJ16998.1"/>
    </source>
</evidence>
<dbReference type="Pfam" id="PF03237">
    <property type="entry name" value="Terminase_6N"/>
    <property type="match status" value="1"/>
</dbReference>
<dbReference type="Gene3D" id="3.40.50.300">
    <property type="entry name" value="P-loop containing nucleotide triphosphate hydrolases"/>
    <property type="match status" value="1"/>
</dbReference>
<dbReference type="InterPro" id="IPR027417">
    <property type="entry name" value="P-loop_NTPase"/>
</dbReference>
<gene>
    <name evidence="1" type="ORF">NCTC10976_01103</name>
</gene>